<dbReference type="Gene3D" id="3.40.1190.20">
    <property type="match status" value="1"/>
</dbReference>
<dbReference type="RefSeq" id="WP_183986855.1">
    <property type="nucleotide sequence ID" value="NZ_JACHHG010000006.1"/>
</dbReference>
<dbReference type="EC" id="2.7.1.15" evidence="4"/>
<dbReference type="InterPro" id="IPR029056">
    <property type="entry name" value="Ribokinase-like"/>
</dbReference>
<reference evidence="4 5" key="1">
    <citation type="submission" date="2020-08" db="EMBL/GenBank/DDBJ databases">
        <title>Genomic Encyclopedia of Type Strains, Phase IV (KMG-IV): sequencing the most valuable type-strain genomes for metagenomic binning, comparative biology and taxonomic classification.</title>
        <authorList>
            <person name="Goeker M."/>
        </authorList>
    </citation>
    <scope>NUCLEOTIDE SEQUENCE [LARGE SCALE GENOMIC DNA]</scope>
    <source>
        <strain evidence="4 5">DSM 21458</strain>
    </source>
</reference>
<dbReference type="SUPFAM" id="SSF53613">
    <property type="entry name" value="Ribokinase-like"/>
    <property type="match status" value="1"/>
</dbReference>
<dbReference type="AlphaFoldDB" id="A0A841I321"/>
<proteinExistence type="predicted"/>
<dbReference type="GO" id="GO:0004747">
    <property type="term" value="F:ribokinase activity"/>
    <property type="evidence" value="ECO:0007669"/>
    <property type="project" value="UniProtKB-EC"/>
</dbReference>
<accession>A0A841I321</accession>
<keyword evidence="2 4" id="KW-0418">Kinase</keyword>
<dbReference type="PROSITE" id="PS00584">
    <property type="entry name" value="PFKB_KINASES_2"/>
    <property type="match status" value="1"/>
</dbReference>
<dbReference type="Pfam" id="PF00294">
    <property type="entry name" value="PfkB"/>
    <property type="match status" value="1"/>
</dbReference>
<evidence type="ECO:0000313" key="4">
    <source>
        <dbReference type="EMBL" id="MBB6098432.1"/>
    </source>
</evidence>
<dbReference type="InterPro" id="IPR002173">
    <property type="entry name" value="Carboh/pur_kinase_PfkB_CS"/>
</dbReference>
<dbReference type="Proteomes" id="UP000569951">
    <property type="component" value="Unassembled WGS sequence"/>
</dbReference>
<evidence type="ECO:0000256" key="1">
    <source>
        <dbReference type="ARBA" id="ARBA00022679"/>
    </source>
</evidence>
<evidence type="ECO:0000313" key="5">
    <source>
        <dbReference type="Proteomes" id="UP000569951"/>
    </source>
</evidence>
<name>A0A841I321_9DEIO</name>
<keyword evidence="1 4" id="KW-0808">Transferase</keyword>
<dbReference type="PANTHER" id="PTHR10584:SF167">
    <property type="entry name" value="PFKB DOMAIN PROTEIN"/>
    <property type="match status" value="1"/>
</dbReference>
<gene>
    <name evidence="4" type="ORF">HNR42_001866</name>
</gene>
<evidence type="ECO:0000259" key="3">
    <source>
        <dbReference type="Pfam" id="PF00294"/>
    </source>
</evidence>
<evidence type="ECO:0000256" key="2">
    <source>
        <dbReference type="ARBA" id="ARBA00022777"/>
    </source>
</evidence>
<comment type="caution">
    <text evidence="4">The sequence shown here is derived from an EMBL/GenBank/DDBJ whole genome shotgun (WGS) entry which is preliminary data.</text>
</comment>
<dbReference type="EMBL" id="JACHHG010000006">
    <property type="protein sequence ID" value="MBB6098432.1"/>
    <property type="molecule type" value="Genomic_DNA"/>
</dbReference>
<keyword evidence="5" id="KW-1185">Reference proteome</keyword>
<dbReference type="PANTHER" id="PTHR10584">
    <property type="entry name" value="SUGAR KINASE"/>
    <property type="match status" value="1"/>
</dbReference>
<organism evidence="4 5">
    <name type="scientific">Deinobacterium chartae</name>
    <dbReference type="NCBI Taxonomy" id="521158"/>
    <lineage>
        <taxon>Bacteria</taxon>
        <taxon>Thermotogati</taxon>
        <taxon>Deinococcota</taxon>
        <taxon>Deinococci</taxon>
        <taxon>Deinococcales</taxon>
        <taxon>Deinococcaceae</taxon>
        <taxon>Deinobacterium</taxon>
    </lineage>
</organism>
<protein>
    <submittedName>
        <fullName evidence="4">Ribokinase</fullName>
        <ecNumber evidence="4">2.7.1.15</ecNumber>
    </submittedName>
</protein>
<dbReference type="InterPro" id="IPR011611">
    <property type="entry name" value="PfkB_dom"/>
</dbReference>
<sequence>MITVIGNANVDLVLGPHDRWPEVGTEALVEHCEFRPGGSAANSLLALYGLGANAAFVCGRGSDALGDLLERELSGGPGVWLRPQVPTSVSVGLTHASGERTFFSYLGHLAEMDLEETLEALDTLRPQGFALVAGAFLTPRLEARYPELLAALHARGLQVALDPGWPPAGFTAAVRAQLLSWLPRVDHLLINEAEAAALSGHRDLEAAAGALLPQLAGGTLVIKRGATGASAWNAQGRRDVRAPRVTVVDTVGAGDSFNAAYLWALDRGQSLEAALEAGVRCASRAISTSPRSYAPVDVEEPSSQL</sequence>
<feature type="domain" description="Carbohydrate kinase PfkB" evidence="3">
    <location>
        <begin position="2"/>
        <end position="288"/>
    </location>
</feature>